<organism evidence="2 3">
    <name type="scientific">Macrolepiota fuliginosa MF-IS2</name>
    <dbReference type="NCBI Taxonomy" id="1400762"/>
    <lineage>
        <taxon>Eukaryota</taxon>
        <taxon>Fungi</taxon>
        <taxon>Dikarya</taxon>
        <taxon>Basidiomycota</taxon>
        <taxon>Agaricomycotina</taxon>
        <taxon>Agaricomycetes</taxon>
        <taxon>Agaricomycetidae</taxon>
        <taxon>Agaricales</taxon>
        <taxon>Agaricineae</taxon>
        <taxon>Agaricaceae</taxon>
        <taxon>Macrolepiota</taxon>
    </lineage>
</organism>
<accession>A0A9P5XLQ5</accession>
<feature type="compositionally biased region" description="Low complexity" evidence="1">
    <location>
        <begin position="147"/>
        <end position="172"/>
    </location>
</feature>
<sequence length="277" mass="29859">MGGHDLGESSHTDEEALDPNGHYSRVSHDVSQTYDSHGRYGPVPSRYSMPSDGFRPTSTHDTRVPYPPPPDRLPQEIAASRLGQANHNSYNYPYQTATSASSLYEPLNSTESWQQHKIDRGCGWPPAGGNPDRIIAMGASKVDSYTSSSSPHNSWQSSGPPSTSNGSTSSGSYQFQALTTPFTPNQSTVTGYSSSPSPAPASHYETSSHGSRDYDSRPYAPSPSISPSSYPGSRDIPYPPRQSSISRNVTSVPGISSFNHPGMQPTEAGSHGYWSRE</sequence>
<feature type="compositionally biased region" description="Polar residues" evidence="1">
    <location>
        <begin position="173"/>
        <end position="192"/>
    </location>
</feature>
<evidence type="ECO:0000256" key="1">
    <source>
        <dbReference type="SAM" id="MobiDB-lite"/>
    </source>
</evidence>
<gene>
    <name evidence="2" type="ORF">P691DRAFT_360386</name>
</gene>
<feature type="compositionally biased region" description="Low complexity" evidence="1">
    <location>
        <begin position="193"/>
        <end position="202"/>
    </location>
</feature>
<feature type="region of interest" description="Disordered" evidence="1">
    <location>
        <begin position="1"/>
        <end position="75"/>
    </location>
</feature>
<feature type="compositionally biased region" description="Basic and acidic residues" evidence="1">
    <location>
        <begin position="1"/>
        <end position="14"/>
    </location>
</feature>
<feature type="region of interest" description="Disordered" evidence="1">
    <location>
        <begin position="118"/>
        <end position="277"/>
    </location>
</feature>
<dbReference type="Proteomes" id="UP000807342">
    <property type="component" value="Unassembled WGS sequence"/>
</dbReference>
<keyword evidence="3" id="KW-1185">Reference proteome</keyword>
<reference evidence="2" key="1">
    <citation type="submission" date="2020-11" db="EMBL/GenBank/DDBJ databases">
        <authorList>
            <consortium name="DOE Joint Genome Institute"/>
            <person name="Ahrendt S."/>
            <person name="Riley R."/>
            <person name="Andreopoulos W."/>
            <person name="Labutti K."/>
            <person name="Pangilinan J."/>
            <person name="Ruiz-Duenas F.J."/>
            <person name="Barrasa J.M."/>
            <person name="Sanchez-Garcia M."/>
            <person name="Camarero S."/>
            <person name="Miyauchi S."/>
            <person name="Serrano A."/>
            <person name="Linde D."/>
            <person name="Babiker R."/>
            <person name="Drula E."/>
            <person name="Ayuso-Fernandez I."/>
            <person name="Pacheco R."/>
            <person name="Padilla G."/>
            <person name="Ferreira P."/>
            <person name="Barriuso J."/>
            <person name="Kellner H."/>
            <person name="Castanera R."/>
            <person name="Alfaro M."/>
            <person name="Ramirez L."/>
            <person name="Pisabarro A.G."/>
            <person name="Kuo A."/>
            <person name="Tritt A."/>
            <person name="Lipzen A."/>
            <person name="He G."/>
            <person name="Yan M."/>
            <person name="Ng V."/>
            <person name="Cullen D."/>
            <person name="Martin F."/>
            <person name="Rosso M.-N."/>
            <person name="Henrissat B."/>
            <person name="Hibbett D."/>
            <person name="Martinez A.T."/>
            <person name="Grigoriev I.V."/>
        </authorList>
    </citation>
    <scope>NUCLEOTIDE SEQUENCE</scope>
    <source>
        <strain evidence="2">MF-IS2</strain>
    </source>
</reference>
<name>A0A9P5XLQ5_9AGAR</name>
<protein>
    <submittedName>
        <fullName evidence="2">Uncharacterized protein</fullName>
    </submittedName>
</protein>
<dbReference type="EMBL" id="MU151085">
    <property type="protein sequence ID" value="KAF9451456.1"/>
    <property type="molecule type" value="Genomic_DNA"/>
</dbReference>
<feature type="compositionally biased region" description="Low complexity" evidence="1">
    <location>
        <begin position="217"/>
        <end position="234"/>
    </location>
</feature>
<dbReference type="OrthoDB" id="1919336at2759"/>
<proteinExistence type="predicted"/>
<feature type="compositionally biased region" description="Polar residues" evidence="1">
    <location>
        <begin position="241"/>
        <end position="259"/>
    </location>
</feature>
<evidence type="ECO:0000313" key="2">
    <source>
        <dbReference type="EMBL" id="KAF9451456.1"/>
    </source>
</evidence>
<comment type="caution">
    <text evidence="2">The sequence shown here is derived from an EMBL/GenBank/DDBJ whole genome shotgun (WGS) entry which is preliminary data.</text>
</comment>
<dbReference type="AlphaFoldDB" id="A0A9P5XLQ5"/>
<evidence type="ECO:0000313" key="3">
    <source>
        <dbReference type="Proteomes" id="UP000807342"/>
    </source>
</evidence>